<evidence type="ECO:0000313" key="2">
    <source>
        <dbReference type="Proteomes" id="UP001055453"/>
    </source>
</evidence>
<accession>A0ABM7Z9A9</accession>
<dbReference type="EMBL" id="AP025732">
    <property type="protein sequence ID" value="BDI19825.1"/>
    <property type="molecule type" value="Genomic_DNA"/>
</dbReference>
<name>A0ABM7Z9A9_NOSCO</name>
<gene>
    <name evidence="1" type="ORF">ANSO36C_56270</name>
</gene>
<evidence type="ECO:0000313" key="1">
    <source>
        <dbReference type="EMBL" id="BDI19825.1"/>
    </source>
</evidence>
<evidence type="ECO:0008006" key="3">
    <source>
        <dbReference type="Google" id="ProtNLM"/>
    </source>
</evidence>
<dbReference type="NCBIfam" id="NF033738">
    <property type="entry name" value="microvirid_RiPP"/>
    <property type="match status" value="1"/>
</dbReference>
<sequence length="66" mass="7626">MKIYFITDISVVENPIYFKGNSMPANTVKTVDVVVVPFFARFLEEQSTEGTEVPWTYKYPSDLEDK</sequence>
<reference evidence="1" key="1">
    <citation type="submission" date="2022-04" db="EMBL/GenBank/DDBJ databases">
        <title>Complete genome sequence of a cyanobacterium, Nostoc sp. SO-36, isolated in Antarctica.</title>
        <authorList>
            <person name="Kanesaki Y."/>
            <person name="Effendi D."/>
            <person name="Sakamoto T."/>
            <person name="Ohtani S."/>
            <person name="Awai K."/>
        </authorList>
    </citation>
    <scope>NUCLEOTIDE SEQUENCE</scope>
    <source>
        <strain evidence="1">SO-36</strain>
    </source>
</reference>
<dbReference type="InterPro" id="IPR022217">
    <property type="entry name" value="Prot_inh_I10_marinostatin"/>
</dbReference>
<protein>
    <recommendedName>
        <fullName evidence="3">Phage protein</fullName>
    </recommendedName>
</protein>
<keyword evidence="2" id="KW-1185">Reference proteome</keyword>
<organism evidence="1 2">
    <name type="scientific">Nostoc cf. commune SO-36</name>
    <dbReference type="NCBI Taxonomy" id="449208"/>
    <lineage>
        <taxon>Bacteria</taxon>
        <taxon>Bacillati</taxon>
        <taxon>Cyanobacteriota</taxon>
        <taxon>Cyanophyceae</taxon>
        <taxon>Nostocales</taxon>
        <taxon>Nostocaceae</taxon>
        <taxon>Nostoc</taxon>
    </lineage>
</organism>
<dbReference type="Pfam" id="PF12559">
    <property type="entry name" value="Inhibitor_I10"/>
    <property type="match status" value="1"/>
</dbReference>
<proteinExistence type="predicted"/>
<dbReference type="Proteomes" id="UP001055453">
    <property type="component" value="Chromosome"/>
</dbReference>